<keyword evidence="1" id="KW-0614">Plasmid</keyword>
<dbReference type="RefSeq" id="WP_283536376.1">
    <property type="nucleotide sequence ID" value="NZ_CP073634.1"/>
</dbReference>
<proteinExistence type="predicted"/>
<sequence>MPCTLPAYADLIARALSTEGGHLAVGRGGFTLWSGRGCCLSGCDETEILTACCAAGLAVIDSRPVPFEQRSHLAVSGPMIAVGEPPDPPPHHGLSSASLAVVAEAYRAAGAAVFNLEATERGVTR</sequence>
<reference evidence="1" key="1">
    <citation type="journal article" date="2022" name="Biotechnol. Bioprocess Eng.">
        <title>Pan-genome Analysis Reveals Comparative Genomic Features of Central Metabolic Pathways in Methylorubrum extorquens.</title>
        <authorList>
            <person name="Lee G.M."/>
            <person name="Scott-Nevros Z.K."/>
            <person name="Lee S.-M."/>
            <person name="Kim D."/>
        </authorList>
    </citation>
    <scope>NUCLEOTIDE SEQUENCE</scope>
    <source>
        <strain evidence="1">ATCC 55366</strain>
        <plasmid evidence="1">pME152</plasmid>
    </source>
</reference>
<geneLocation type="plasmid" evidence="1 2">
    <name>pME152</name>
</geneLocation>
<accession>A0AAX3WMT5</accession>
<gene>
    <name evidence="1" type="ORF">KEC54_28460</name>
</gene>
<organism evidence="1 2">
    <name type="scientific">Methylorubrum extorquens</name>
    <name type="common">Methylobacterium dichloromethanicum</name>
    <name type="synonym">Methylobacterium extorquens</name>
    <dbReference type="NCBI Taxonomy" id="408"/>
    <lineage>
        <taxon>Bacteria</taxon>
        <taxon>Pseudomonadati</taxon>
        <taxon>Pseudomonadota</taxon>
        <taxon>Alphaproteobacteria</taxon>
        <taxon>Hyphomicrobiales</taxon>
        <taxon>Methylobacteriaceae</taxon>
        <taxon>Methylorubrum</taxon>
    </lineage>
</organism>
<dbReference type="EMBL" id="CP073634">
    <property type="protein sequence ID" value="WHQ72882.1"/>
    <property type="molecule type" value="Genomic_DNA"/>
</dbReference>
<dbReference type="AlphaFoldDB" id="A0AAX3WMT5"/>
<name>A0AAX3WMT5_METEX</name>
<dbReference type="Proteomes" id="UP001223720">
    <property type="component" value="Plasmid pME152"/>
</dbReference>
<evidence type="ECO:0000313" key="2">
    <source>
        <dbReference type="Proteomes" id="UP001223720"/>
    </source>
</evidence>
<protein>
    <submittedName>
        <fullName evidence="1">Uncharacterized protein</fullName>
    </submittedName>
</protein>
<evidence type="ECO:0000313" key="1">
    <source>
        <dbReference type="EMBL" id="WHQ72882.1"/>
    </source>
</evidence>